<sequence length="181" mass="20296">MKPKHGKSWLLVLPLLGFLGLLWVFLHGLQRDPHALPSSWIGRPAPLFVLPRLDAPAQTFSPAMLRGRVWLLNVWASWCESCHTEHPTLMQLAQHDGLAIVGLNQQDVPDAARAWLAKAGNPYLWSVMDRDARVSIDYGVYGVPETFVIDQAGIVRYRHLGSISPQDARDILLPLIRKLQA</sequence>
<evidence type="ECO:0000313" key="8">
    <source>
        <dbReference type="Proteomes" id="UP000545606"/>
    </source>
</evidence>
<evidence type="ECO:0000256" key="2">
    <source>
        <dbReference type="ARBA" id="ARBA00007758"/>
    </source>
</evidence>
<keyword evidence="3" id="KW-0201">Cytochrome c-type biogenesis</keyword>
<evidence type="ECO:0000313" key="7">
    <source>
        <dbReference type="EMBL" id="MBA4710138.1"/>
    </source>
</evidence>
<dbReference type="Pfam" id="PF08534">
    <property type="entry name" value="Redoxin"/>
    <property type="match status" value="1"/>
</dbReference>
<proteinExistence type="inferred from homology"/>
<dbReference type="GO" id="GO:0015036">
    <property type="term" value="F:disulfide oxidoreductase activity"/>
    <property type="evidence" value="ECO:0007669"/>
    <property type="project" value="InterPro"/>
</dbReference>
<evidence type="ECO:0000256" key="3">
    <source>
        <dbReference type="ARBA" id="ARBA00022748"/>
    </source>
</evidence>
<dbReference type="RefSeq" id="WP_181837060.1">
    <property type="nucleotide sequence ID" value="NZ_JACERN010000041.1"/>
</dbReference>
<name>A0A838Y8F7_9NEIS</name>
<dbReference type="GO" id="GO:0030288">
    <property type="term" value="C:outer membrane-bounded periplasmic space"/>
    <property type="evidence" value="ECO:0007669"/>
    <property type="project" value="InterPro"/>
</dbReference>
<dbReference type="CDD" id="cd03010">
    <property type="entry name" value="TlpA_like_DsbE"/>
    <property type="match status" value="1"/>
</dbReference>
<dbReference type="AlphaFoldDB" id="A0A838Y8F7"/>
<protein>
    <submittedName>
        <fullName evidence="7">DsbE family thiol:disulfide interchange protein</fullName>
    </submittedName>
</protein>
<keyword evidence="8" id="KW-1185">Reference proteome</keyword>
<dbReference type="PANTHER" id="PTHR42852">
    <property type="entry name" value="THIOL:DISULFIDE INTERCHANGE PROTEIN DSBE"/>
    <property type="match status" value="1"/>
</dbReference>
<dbReference type="InterPro" id="IPR036249">
    <property type="entry name" value="Thioredoxin-like_sf"/>
</dbReference>
<accession>A0A838Y8F7</accession>
<dbReference type="InterPro" id="IPR013766">
    <property type="entry name" value="Thioredoxin_domain"/>
</dbReference>
<dbReference type="InterPro" id="IPR050553">
    <property type="entry name" value="Thioredoxin_ResA/DsbE_sf"/>
</dbReference>
<dbReference type="PROSITE" id="PS51352">
    <property type="entry name" value="THIOREDOXIN_2"/>
    <property type="match status" value="1"/>
</dbReference>
<comment type="similarity">
    <text evidence="2">Belongs to the thioredoxin family. DsbE subfamily.</text>
</comment>
<dbReference type="Gene3D" id="3.40.30.10">
    <property type="entry name" value="Glutaredoxin"/>
    <property type="match status" value="1"/>
</dbReference>
<organism evidence="7 8">
    <name type="scientific">Aquitalea aquatica</name>
    <dbReference type="NCBI Taxonomy" id="3044273"/>
    <lineage>
        <taxon>Bacteria</taxon>
        <taxon>Pseudomonadati</taxon>
        <taxon>Pseudomonadota</taxon>
        <taxon>Betaproteobacteria</taxon>
        <taxon>Neisseriales</taxon>
        <taxon>Chromobacteriaceae</taxon>
        <taxon>Aquitalea</taxon>
    </lineage>
</organism>
<dbReference type="InterPro" id="IPR013740">
    <property type="entry name" value="Redoxin"/>
</dbReference>
<dbReference type="Proteomes" id="UP000545606">
    <property type="component" value="Unassembled WGS sequence"/>
</dbReference>
<dbReference type="InterPro" id="IPR017937">
    <property type="entry name" value="Thioredoxin_CS"/>
</dbReference>
<dbReference type="InterPro" id="IPR004799">
    <property type="entry name" value="Periplasmic_diS_OxRdtase_DsbE"/>
</dbReference>
<comment type="subcellular location">
    <subcellularLocation>
        <location evidence="1">Cell envelope</location>
    </subcellularLocation>
</comment>
<dbReference type="PROSITE" id="PS00194">
    <property type="entry name" value="THIOREDOXIN_1"/>
    <property type="match status" value="1"/>
</dbReference>
<evidence type="ECO:0000256" key="1">
    <source>
        <dbReference type="ARBA" id="ARBA00004196"/>
    </source>
</evidence>
<dbReference type="NCBIfam" id="TIGR00385">
    <property type="entry name" value="dsbE"/>
    <property type="match status" value="1"/>
</dbReference>
<evidence type="ECO:0000259" key="6">
    <source>
        <dbReference type="PROSITE" id="PS51352"/>
    </source>
</evidence>
<keyword evidence="5" id="KW-0676">Redox-active center</keyword>
<evidence type="ECO:0000256" key="5">
    <source>
        <dbReference type="ARBA" id="ARBA00023284"/>
    </source>
</evidence>
<keyword evidence="4" id="KW-1015">Disulfide bond</keyword>
<dbReference type="EMBL" id="JACERN010000041">
    <property type="protein sequence ID" value="MBA4710138.1"/>
    <property type="molecule type" value="Genomic_DNA"/>
</dbReference>
<dbReference type="PANTHER" id="PTHR42852:SF6">
    <property type="entry name" value="THIOL:DISULFIDE INTERCHANGE PROTEIN DSBE"/>
    <property type="match status" value="1"/>
</dbReference>
<dbReference type="SUPFAM" id="SSF52833">
    <property type="entry name" value="Thioredoxin-like"/>
    <property type="match status" value="1"/>
</dbReference>
<dbReference type="GO" id="GO:0017004">
    <property type="term" value="P:cytochrome complex assembly"/>
    <property type="evidence" value="ECO:0007669"/>
    <property type="project" value="UniProtKB-KW"/>
</dbReference>
<comment type="caution">
    <text evidence="7">The sequence shown here is derived from an EMBL/GenBank/DDBJ whole genome shotgun (WGS) entry which is preliminary data.</text>
</comment>
<gene>
    <name evidence="7" type="ORF">H2Z84_17345</name>
</gene>
<feature type="domain" description="Thioredoxin" evidence="6">
    <location>
        <begin position="39"/>
        <end position="181"/>
    </location>
</feature>
<reference evidence="7 8" key="1">
    <citation type="submission" date="2020-07" db="EMBL/GenBank/DDBJ databases">
        <title>Draft genome sequence of violacein-producing bacteria and related species.</title>
        <authorList>
            <person name="Wilson H.S."/>
            <person name="De Leon M.E."/>
        </authorList>
    </citation>
    <scope>NUCLEOTIDE SEQUENCE [LARGE SCALE GENOMIC DNA]</scope>
    <source>
        <strain evidence="7 8">HSC-21Su07</strain>
    </source>
</reference>
<evidence type="ECO:0000256" key="4">
    <source>
        <dbReference type="ARBA" id="ARBA00023157"/>
    </source>
</evidence>